<evidence type="ECO:0000256" key="6">
    <source>
        <dbReference type="SAM" id="SignalP"/>
    </source>
</evidence>
<feature type="domain" description="RagB/SusD" evidence="7">
    <location>
        <begin position="354"/>
        <end position="536"/>
    </location>
</feature>
<dbReference type="InterPro" id="IPR011990">
    <property type="entry name" value="TPR-like_helical_dom_sf"/>
</dbReference>
<evidence type="ECO:0000259" key="7">
    <source>
        <dbReference type="Pfam" id="PF07980"/>
    </source>
</evidence>
<protein>
    <submittedName>
        <fullName evidence="8">RagB/SusD family nutrient uptake outer membrane protein</fullName>
    </submittedName>
</protein>
<proteinExistence type="inferred from homology"/>
<dbReference type="GO" id="GO:0009279">
    <property type="term" value="C:cell outer membrane"/>
    <property type="evidence" value="ECO:0007669"/>
    <property type="project" value="UniProtKB-SubCell"/>
</dbReference>
<feature type="signal peptide" evidence="6">
    <location>
        <begin position="1"/>
        <end position="21"/>
    </location>
</feature>
<organism evidence="8 9">
    <name type="scientific">Hymenobacter telluris</name>
    <dbReference type="NCBI Taxonomy" id="2816474"/>
    <lineage>
        <taxon>Bacteria</taxon>
        <taxon>Pseudomonadati</taxon>
        <taxon>Bacteroidota</taxon>
        <taxon>Cytophagia</taxon>
        <taxon>Cytophagales</taxon>
        <taxon>Hymenobacteraceae</taxon>
        <taxon>Hymenobacter</taxon>
    </lineage>
</organism>
<dbReference type="RefSeq" id="WP_206980028.1">
    <property type="nucleotide sequence ID" value="NZ_JAFLQZ010000001.1"/>
</dbReference>
<evidence type="ECO:0000256" key="2">
    <source>
        <dbReference type="ARBA" id="ARBA00006275"/>
    </source>
</evidence>
<dbReference type="Gene3D" id="1.25.40.390">
    <property type="match status" value="1"/>
</dbReference>
<comment type="subcellular location">
    <subcellularLocation>
        <location evidence="1">Cell outer membrane</location>
    </subcellularLocation>
</comment>
<evidence type="ECO:0000256" key="4">
    <source>
        <dbReference type="ARBA" id="ARBA00023136"/>
    </source>
</evidence>
<name>A0A939ESH6_9BACT</name>
<dbReference type="SUPFAM" id="SSF48452">
    <property type="entry name" value="TPR-like"/>
    <property type="match status" value="1"/>
</dbReference>
<dbReference type="Gene3D" id="1.10.3780.10">
    <property type="entry name" value="SusD-like"/>
    <property type="match status" value="1"/>
</dbReference>
<evidence type="ECO:0000313" key="9">
    <source>
        <dbReference type="Proteomes" id="UP000664144"/>
    </source>
</evidence>
<feature type="chain" id="PRO_5037827860" evidence="6">
    <location>
        <begin position="22"/>
        <end position="537"/>
    </location>
</feature>
<evidence type="ECO:0000256" key="3">
    <source>
        <dbReference type="ARBA" id="ARBA00022729"/>
    </source>
</evidence>
<dbReference type="EMBL" id="JAFLQZ010000001">
    <property type="protein sequence ID" value="MBO0356521.1"/>
    <property type="molecule type" value="Genomic_DNA"/>
</dbReference>
<comment type="similarity">
    <text evidence="2">Belongs to the SusD family.</text>
</comment>
<gene>
    <name evidence="8" type="ORF">J0X19_01060</name>
</gene>
<keyword evidence="9" id="KW-1185">Reference proteome</keyword>
<keyword evidence="3 6" id="KW-0732">Signal</keyword>
<dbReference type="InterPro" id="IPR012944">
    <property type="entry name" value="SusD_RagB_dom"/>
</dbReference>
<evidence type="ECO:0000256" key="5">
    <source>
        <dbReference type="ARBA" id="ARBA00023237"/>
    </source>
</evidence>
<reference evidence="8" key="1">
    <citation type="submission" date="2021-03" db="EMBL/GenBank/DDBJ databases">
        <authorList>
            <person name="Kim M.K."/>
        </authorList>
    </citation>
    <scope>NUCLEOTIDE SEQUENCE</scope>
    <source>
        <strain evidence="8">BT186</strain>
    </source>
</reference>
<dbReference type="Gene3D" id="1.25.40.10">
    <property type="entry name" value="Tetratricopeptide repeat domain"/>
    <property type="match status" value="1"/>
</dbReference>
<evidence type="ECO:0000256" key="1">
    <source>
        <dbReference type="ARBA" id="ARBA00004442"/>
    </source>
</evidence>
<dbReference type="Pfam" id="PF07980">
    <property type="entry name" value="SusD_RagB"/>
    <property type="match status" value="1"/>
</dbReference>
<dbReference type="Proteomes" id="UP000664144">
    <property type="component" value="Unassembled WGS sequence"/>
</dbReference>
<comment type="caution">
    <text evidence="8">The sequence shown here is derived from an EMBL/GenBank/DDBJ whole genome shotgun (WGS) entry which is preliminary data.</text>
</comment>
<keyword evidence="4" id="KW-0472">Membrane</keyword>
<accession>A0A939ESH6</accession>
<dbReference type="CDD" id="cd08977">
    <property type="entry name" value="SusD"/>
    <property type="match status" value="1"/>
</dbReference>
<dbReference type="PROSITE" id="PS51257">
    <property type="entry name" value="PROKAR_LIPOPROTEIN"/>
    <property type="match status" value="1"/>
</dbReference>
<evidence type="ECO:0000313" key="8">
    <source>
        <dbReference type="EMBL" id="MBO0356521.1"/>
    </source>
</evidence>
<sequence length="537" mass="58926">MKKKNITGRMLALALVSSSLAATTSCTDDLDRVPKYDLSTATVYKDRAGYEAVAAKVYSGFAVTGGQGPDATTGDIQGIDQGTSDYIRQLWSAQELTTDEAVIQWGDPGVQDWHLMNWTPSGVLIRGLYSRILYEVTLCNGFLAEATDAKLSERGITGADADAVKAYRAEVRFLRALSYYHALDLYGNVPFATENDEIGGTTPPRQTNRAELFAYIESELKAIDGELLAPGQNRYGRADQAAAWTLLAKLYLNAQVYTGTARYNDCATYAKRIIDNGFYSLTPQYANLFRTNNNTSREIIFPIVYDGKNTQTYGGTTFLTHAAVAGTADANWNPARYGINGGWGGIRTTSSLWRQFPDTAADTRGKFVTGGQTLEIASLTTFSNGYVPIKFKNVSSTGVTGTDLTFVDTDFPMFRLADVYLMYAEAALRGGGDQNLALTYVNLVRTRAFKNTPAGNITAAQLTLDFLLNERSRELFWEATRRTDLIRYGRFTTSAYLWPWKGGVAAGRAVDNSRNLFPIPVADISVNPNLVQNPGYN</sequence>
<dbReference type="AlphaFoldDB" id="A0A939ESH6"/>
<keyword evidence="5" id="KW-0998">Cell outer membrane</keyword>